<reference evidence="1" key="1">
    <citation type="journal article" date="2019" name="bioRxiv">
        <title>The Genome of the Zebra Mussel, Dreissena polymorpha: A Resource for Invasive Species Research.</title>
        <authorList>
            <person name="McCartney M.A."/>
            <person name="Auch B."/>
            <person name="Kono T."/>
            <person name="Mallez S."/>
            <person name="Zhang Y."/>
            <person name="Obille A."/>
            <person name="Becker A."/>
            <person name="Abrahante J.E."/>
            <person name="Garbe J."/>
            <person name="Badalamenti J.P."/>
            <person name="Herman A."/>
            <person name="Mangelson H."/>
            <person name="Liachko I."/>
            <person name="Sullivan S."/>
            <person name="Sone E.D."/>
            <person name="Koren S."/>
            <person name="Silverstein K.A.T."/>
            <person name="Beckman K.B."/>
            <person name="Gohl D.M."/>
        </authorList>
    </citation>
    <scope>NUCLEOTIDE SEQUENCE</scope>
    <source>
        <strain evidence="1">Duluth1</strain>
        <tissue evidence="1">Whole animal</tissue>
    </source>
</reference>
<dbReference type="EMBL" id="JAIWYP010000006">
    <property type="protein sequence ID" value="KAH3812832.1"/>
    <property type="molecule type" value="Genomic_DNA"/>
</dbReference>
<accession>A0A9D4G9N5</accession>
<dbReference type="Proteomes" id="UP000828390">
    <property type="component" value="Unassembled WGS sequence"/>
</dbReference>
<comment type="caution">
    <text evidence="1">The sequence shown here is derived from an EMBL/GenBank/DDBJ whole genome shotgun (WGS) entry which is preliminary data.</text>
</comment>
<evidence type="ECO:0000313" key="2">
    <source>
        <dbReference type="Proteomes" id="UP000828390"/>
    </source>
</evidence>
<evidence type="ECO:0000313" key="1">
    <source>
        <dbReference type="EMBL" id="KAH3812832.1"/>
    </source>
</evidence>
<name>A0A9D4G9N5_DREPO</name>
<keyword evidence="2" id="KW-1185">Reference proteome</keyword>
<organism evidence="1 2">
    <name type="scientific">Dreissena polymorpha</name>
    <name type="common">Zebra mussel</name>
    <name type="synonym">Mytilus polymorpha</name>
    <dbReference type="NCBI Taxonomy" id="45954"/>
    <lineage>
        <taxon>Eukaryota</taxon>
        <taxon>Metazoa</taxon>
        <taxon>Spiralia</taxon>
        <taxon>Lophotrochozoa</taxon>
        <taxon>Mollusca</taxon>
        <taxon>Bivalvia</taxon>
        <taxon>Autobranchia</taxon>
        <taxon>Heteroconchia</taxon>
        <taxon>Euheterodonta</taxon>
        <taxon>Imparidentia</taxon>
        <taxon>Neoheterodontei</taxon>
        <taxon>Myida</taxon>
        <taxon>Dreissenoidea</taxon>
        <taxon>Dreissenidae</taxon>
        <taxon>Dreissena</taxon>
    </lineage>
</organism>
<dbReference type="AlphaFoldDB" id="A0A9D4G9N5"/>
<reference evidence="1" key="2">
    <citation type="submission" date="2020-11" db="EMBL/GenBank/DDBJ databases">
        <authorList>
            <person name="McCartney M.A."/>
            <person name="Auch B."/>
            <person name="Kono T."/>
            <person name="Mallez S."/>
            <person name="Becker A."/>
            <person name="Gohl D.M."/>
            <person name="Silverstein K.A.T."/>
            <person name="Koren S."/>
            <person name="Bechman K.B."/>
            <person name="Herman A."/>
            <person name="Abrahante J.E."/>
            <person name="Garbe J."/>
        </authorList>
    </citation>
    <scope>NUCLEOTIDE SEQUENCE</scope>
    <source>
        <strain evidence="1">Duluth1</strain>
        <tissue evidence="1">Whole animal</tissue>
    </source>
</reference>
<sequence>MADVVLGSTHFEGNTRLLSPSAAHHRSSWEYLPRAQAKPPRQDTKSKANTYVTGQYTYPPGNTYIMAFILLAILTSKNTSAHVRGPGSKRAWSFHQASASIPLAPHHAA</sequence>
<protein>
    <submittedName>
        <fullName evidence="1">Uncharacterized protein</fullName>
    </submittedName>
</protein>
<gene>
    <name evidence="1" type="ORF">DPMN_141273</name>
</gene>
<proteinExistence type="predicted"/>